<evidence type="ECO:0000313" key="2">
    <source>
        <dbReference type="Proteomes" id="UP000024329"/>
    </source>
</evidence>
<gene>
    <name evidence="1" type="ORF">BV97_03955</name>
</gene>
<dbReference type="RefSeq" id="WP_155986383.1">
    <property type="nucleotide sequence ID" value="NZ_JFYZ01000024.1"/>
</dbReference>
<dbReference type="Proteomes" id="UP000024329">
    <property type="component" value="Unassembled WGS sequence"/>
</dbReference>
<dbReference type="EMBL" id="JFYZ01000024">
    <property type="protein sequence ID" value="EZP79518.1"/>
    <property type="molecule type" value="Genomic_DNA"/>
</dbReference>
<dbReference type="PATRIC" id="fig|158500.4.peg.4027"/>
<evidence type="ECO:0000313" key="1">
    <source>
        <dbReference type="EMBL" id="EZP79518.1"/>
    </source>
</evidence>
<organism evidence="1 2">
    <name type="scientific">Novosphingobium resinovorum</name>
    <dbReference type="NCBI Taxonomy" id="158500"/>
    <lineage>
        <taxon>Bacteria</taxon>
        <taxon>Pseudomonadati</taxon>
        <taxon>Pseudomonadota</taxon>
        <taxon>Alphaproteobacteria</taxon>
        <taxon>Sphingomonadales</taxon>
        <taxon>Sphingomonadaceae</taxon>
        <taxon>Novosphingobium</taxon>
    </lineage>
</organism>
<comment type="caution">
    <text evidence="1">The sequence shown here is derived from an EMBL/GenBank/DDBJ whole genome shotgun (WGS) entry which is preliminary data.</text>
</comment>
<sequence length="106" mass="11631">MLNLKVQAGAWVEHHGRGRPVPVGTVVDLMHFNGDVTRAFVAGSGKTFDVDGSVIHPSRARWSGWDHSDGGPMGPKFRAYRIMQKAALRHREEAVGPIIELMMEAA</sequence>
<dbReference type="AlphaFoldDB" id="A0A031JRU8"/>
<reference evidence="1 2" key="1">
    <citation type="submission" date="2014-03" db="EMBL/GenBank/DDBJ databases">
        <title>Whole genome sequence of Novosphingobium resinovorum KF1.</title>
        <authorList>
            <person name="Gan H.M."/>
            <person name="Gan H.Y."/>
            <person name="Chew T.H."/>
            <person name="Savka M.A."/>
        </authorList>
    </citation>
    <scope>NUCLEOTIDE SEQUENCE [LARGE SCALE GENOMIC DNA]</scope>
    <source>
        <strain evidence="1 2">KF1</strain>
    </source>
</reference>
<protein>
    <submittedName>
        <fullName evidence="1">Uncharacterized protein</fullName>
    </submittedName>
</protein>
<accession>A0A031JRU8</accession>
<proteinExistence type="predicted"/>
<name>A0A031JRU8_9SPHN</name>